<evidence type="ECO:0000256" key="11">
    <source>
        <dbReference type="ARBA" id="ARBA00047928"/>
    </source>
</evidence>
<evidence type="ECO:0000256" key="5">
    <source>
        <dbReference type="ARBA" id="ARBA00013229"/>
    </source>
</evidence>
<accession>A0ABD3SSZ1</accession>
<dbReference type="GO" id="GO:0045490">
    <property type="term" value="P:pectin catabolic process"/>
    <property type="evidence" value="ECO:0007669"/>
    <property type="project" value="UniProtKB-UniRule"/>
</dbReference>
<keyword evidence="16" id="KW-1185">Reference proteome</keyword>
<evidence type="ECO:0000256" key="12">
    <source>
        <dbReference type="PROSITE-ProRule" id="PRU10040"/>
    </source>
</evidence>
<gene>
    <name evidence="15" type="ORF">ACJIZ3_016536</name>
</gene>
<comment type="subcellular location">
    <subcellularLocation>
        <location evidence="1">Secreted</location>
        <location evidence="1">Cell wall</location>
    </subcellularLocation>
</comment>
<keyword evidence="7" id="KW-0964">Secreted</keyword>
<dbReference type="SMART" id="SM00856">
    <property type="entry name" value="PMEI"/>
    <property type="match status" value="1"/>
</dbReference>
<evidence type="ECO:0000256" key="9">
    <source>
        <dbReference type="ARBA" id="ARBA00023085"/>
    </source>
</evidence>
<organism evidence="15 16">
    <name type="scientific">Penstemon smallii</name>
    <dbReference type="NCBI Taxonomy" id="265156"/>
    <lineage>
        <taxon>Eukaryota</taxon>
        <taxon>Viridiplantae</taxon>
        <taxon>Streptophyta</taxon>
        <taxon>Embryophyta</taxon>
        <taxon>Tracheophyta</taxon>
        <taxon>Spermatophyta</taxon>
        <taxon>Magnoliopsida</taxon>
        <taxon>eudicotyledons</taxon>
        <taxon>Gunneridae</taxon>
        <taxon>Pentapetalae</taxon>
        <taxon>asterids</taxon>
        <taxon>lamiids</taxon>
        <taxon>Lamiales</taxon>
        <taxon>Plantaginaceae</taxon>
        <taxon>Cheloneae</taxon>
        <taxon>Penstemon</taxon>
    </lineage>
</organism>
<evidence type="ECO:0000313" key="16">
    <source>
        <dbReference type="Proteomes" id="UP001634393"/>
    </source>
</evidence>
<evidence type="ECO:0000313" key="15">
    <source>
        <dbReference type="EMBL" id="KAL3827734.1"/>
    </source>
</evidence>
<comment type="catalytic activity">
    <reaction evidence="11 13">
        <text>[(1-&gt;4)-alpha-D-galacturonosyl methyl ester](n) + n H2O = [(1-&gt;4)-alpha-D-galacturonosyl](n) + n methanol + n H(+)</text>
        <dbReference type="Rhea" id="RHEA:22380"/>
        <dbReference type="Rhea" id="RHEA-COMP:14570"/>
        <dbReference type="Rhea" id="RHEA-COMP:14573"/>
        <dbReference type="ChEBI" id="CHEBI:15377"/>
        <dbReference type="ChEBI" id="CHEBI:15378"/>
        <dbReference type="ChEBI" id="CHEBI:17790"/>
        <dbReference type="ChEBI" id="CHEBI:140522"/>
        <dbReference type="ChEBI" id="CHEBI:140523"/>
        <dbReference type="EC" id="3.1.1.11"/>
    </reaction>
</comment>
<keyword evidence="10" id="KW-0961">Cell wall biogenesis/degradation</keyword>
<dbReference type="InterPro" id="IPR033131">
    <property type="entry name" value="Pectinesterase_Asp_AS"/>
</dbReference>
<evidence type="ECO:0000259" key="14">
    <source>
        <dbReference type="SMART" id="SM00856"/>
    </source>
</evidence>
<dbReference type="EMBL" id="JBJXBP010000005">
    <property type="protein sequence ID" value="KAL3827734.1"/>
    <property type="molecule type" value="Genomic_DNA"/>
</dbReference>
<protein>
    <recommendedName>
        <fullName evidence="5 13">Pectinesterase</fullName>
        <ecNumber evidence="5 13">3.1.1.11</ecNumber>
    </recommendedName>
</protein>
<name>A0ABD3SSZ1_9LAMI</name>
<dbReference type="EC" id="3.1.1.11" evidence="5 13"/>
<dbReference type="SUPFAM" id="SSF101148">
    <property type="entry name" value="Plant invertase/pectin methylesterase inhibitor"/>
    <property type="match status" value="1"/>
</dbReference>
<dbReference type="Gene3D" id="1.20.140.40">
    <property type="entry name" value="Invertase/pectin methylesterase inhibitor family protein"/>
    <property type="match status" value="1"/>
</dbReference>
<evidence type="ECO:0000256" key="4">
    <source>
        <dbReference type="ARBA" id="ARBA00007786"/>
    </source>
</evidence>
<evidence type="ECO:0000256" key="2">
    <source>
        <dbReference type="ARBA" id="ARBA00005184"/>
    </source>
</evidence>
<comment type="similarity">
    <text evidence="3">In the N-terminal section; belongs to the PMEI family.</text>
</comment>
<dbReference type="Pfam" id="PF04043">
    <property type="entry name" value="PMEI"/>
    <property type="match status" value="1"/>
</dbReference>
<dbReference type="GO" id="GO:0030599">
    <property type="term" value="F:pectinesterase activity"/>
    <property type="evidence" value="ECO:0007669"/>
    <property type="project" value="UniProtKB-UniRule"/>
</dbReference>
<dbReference type="SUPFAM" id="SSF51126">
    <property type="entry name" value="Pectin lyase-like"/>
    <property type="match status" value="1"/>
</dbReference>
<dbReference type="PROSITE" id="PS00503">
    <property type="entry name" value="PECTINESTERASE_2"/>
    <property type="match status" value="1"/>
</dbReference>
<dbReference type="GO" id="GO:0042545">
    <property type="term" value="P:cell wall modification"/>
    <property type="evidence" value="ECO:0007669"/>
    <property type="project" value="UniProtKB-UniRule"/>
</dbReference>
<dbReference type="InterPro" id="IPR012334">
    <property type="entry name" value="Pectin_lyas_fold"/>
</dbReference>
<evidence type="ECO:0000256" key="7">
    <source>
        <dbReference type="ARBA" id="ARBA00022525"/>
    </source>
</evidence>
<dbReference type="InterPro" id="IPR000070">
    <property type="entry name" value="Pectinesterase_cat"/>
</dbReference>
<feature type="domain" description="Pectinesterase inhibitor" evidence="14">
    <location>
        <begin position="41"/>
        <end position="192"/>
    </location>
</feature>
<reference evidence="15 16" key="1">
    <citation type="submission" date="2024-12" db="EMBL/GenBank/DDBJ databases">
        <title>The unique morphological basis and parallel evolutionary history of personate flowers in Penstemon.</title>
        <authorList>
            <person name="Depatie T.H."/>
            <person name="Wessinger C.A."/>
        </authorList>
    </citation>
    <scope>NUCLEOTIDE SEQUENCE [LARGE SCALE GENOMIC DNA]</scope>
    <source>
        <strain evidence="15">WTNN_2</strain>
        <tissue evidence="15">Leaf</tissue>
    </source>
</reference>
<dbReference type="NCBIfam" id="TIGR01614">
    <property type="entry name" value="PME_inhib"/>
    <property type="match status" value="1"/>
</dbReference>
<evidence type="ECO:0000256" key="3">
    <source>
        <dbReference type="ARBA" id="ARBA00006027"/>
    </source>
</evidence>
<dbReference type="Proteomes" id="UP001634393">
    <property type="component" value="Unassembled WGS sequence"/>
</dbReference>
<keyword evidence="6" id="KW-0134">Cell wall</keyword>
<dbReference type="FunFam" id="2.160.20.10:FF:000029">
    <property type="entry name" value="Pectinesterase 4"/>
    <property type="match status" value="1"/>
</dbReference>
<evidence type="ECO:0000256" key="13">
    <source>
        <dbReference type="RuleBase" id="RU000589"/>
    </source>
</evidence>
<evidence type="ECO:0000256" key="6">
    <source>
        <dbReference type="ARBA" id="ARBA00022512"/>
    </source>
</evidence>
<dbReference type="AlphaFoldDB" id="A0ABD3SSZ1"/>
<evidence type="ECO:0000256" key="8">
    <source>
        <dbReference type="ARBA" id="ARBA00022801"/>
    </source>
</evidence>
<keyword evidence="8 13" id="KW-0378">Hydrolase</keyword>
<proteinExistence type="inferred from homology"/>
<dbReference type="InterPro" id="IPR006501">
    <property type="entry name" value="Pectinesterase_inhib_dom"/>
</dbReference>
<comment type="similarity">
    <text evidence="4">In the C-terminal section; belongs to the pectinesterase family.</text>
</comment>
<keyword evidence="9 13" id="KW-0063">Aspartyl esterase</keyword>
<feature type="active site" evidence="12">
    <location>
        <position position="398"/>
    </location>
</feature>
<dbReference type="PANTHER" id="PTHR31707">
    <property type="entry name" value="PECTINESTERASE"/>
    <property type="match status" value="1"/>
</dbReference>
<comment type="pathway">
    <text evidence="2 13">Glycan metabolism; pectin degradation; 2-dehydro-3-deoxy-D-gluconate from pectin: step 1/5.</text>
</comment>
<dbReference type="Gene3D" id="2.160.20.10">
    <property type="entry name" value="Single-stranded right-handed beta-helix, Pectin lyase-like"/>
    <property type="match status" value="1"/>
</dbReference>
<dbReference type="Pfam" id="PF01095">
    <property type="entry name" value="Pectinesterase"/>
    <property type="match status" value="1"/>
</dbReference>
<evidence type="ECO:0000256" key="1">
    <source>
        <dbReference type="ARBA" id="ARBA00004191"/>
    </source>
</evidence>
<dbReference type="InterPro" id="IPR035513">
    <property type="entry name" value="Invertase/methylesterase_inhib"/>
</dbReference>
<dbReference type="InterPro" id="IPR011050">
    <property type="entry name" value="Pectin_lyase_fold/virulence"/>
</dbReference>
<evidence type="ECO:0000256" key="10">
    <source>
        <dbReference type="ARBA" id="ARBA00023316"/>
    </source>
</evidence>
<sequence>MLGKIVVSLVSLLLVVGVIFGVILVFSESEHDEKEHQDASATMKYVAAICEPTTYTAACFRSIEPTAKNSSATAKDYIDAVVQATLVEMKKSLEFTEKTVVNKDSDNYSYLALEDCKQLLDKAIDTLQESLQVVDANMDTIEDKAHELLSWMTATHSLQMICLDQIEKPELKSALDNGLVNSTQLAHNAVHIFAELSQILKLFNVQQQNVKPSSRRLLQAAINQRDGFPTWFRVADRKLLSRGGQQARPNAVVAKDGSGQFKTIGQAVAAYPKNHQGRYTIYVKAGVYDEQVIIDKKNIYIYGDGIGRTIVTGKKNYGKNNVPTMHTATFAAHGDGFIARAMTFRNEAGPEGHQAVAFRSQASDTALFDCSFEGFQDTLYYQANRQFYRGCWIYGTVDFIFGMGDAVIQESTIVVRKPLAKQFNTVTADGRTIGGKKASNGLVLQNCVITPDKFLFNERFKFPTYLGRPWKKDALTVVMQSELGDFIRPEGYMIWQGESNHKTCEMYEFGNRGPGARIDGRSKDFSRFRVLKPQEAAIYTPGPFLAGQTWIPGTGIPHKLGL</sequence>
<dbReference type="CDD" id="cd15798">
    <property type="entry name" value="PMEI-like_3"/>
    <property type="match status" value="1"/>
</dbReference>
<comment type="caution">
    <text evidence="15">The sequence shown here is derived from an EMBL/GenBank/DDBJ whole genome shotgun (WGS) entry which is preliminary data.</text>
</comment>